<accession>A0A6A6RBV2</accession>
<sequence length="291" mass="32423">MSQPPSPPEPSPYTTLPLTGPHPTGVGHALITLVEPHPGHERAYNRWYEDDHMISGALQLPWLFSGRRWVATHALQTLRLRLPSPLLIDPPSAGCYLSTYWITPGRLAEHKEWSYAVYARLVAEHRVYEHRDHVFTSFQDKAGTVYASPDVPRDVFTLLDPAPGLVLEILDAEDEAGDASALRAWLLETHLPARVAIAASPVASAMVFGTRPAEAMPAEVLARVGEGAGAASEPRRVTVLWFLRREPREVWGWFEGEEERVRAGRLGRVRFCAPFVPARMGTNEFDDQLRG</sequence>
<reference evidence="1" key="1">
    <citation type="journal article" date="2020" name="Stud. Mycol.">
        <title>101 Dothideomycetes genomes: a test case for predicting lifestyles and emergence of pathogens.</title>
        <authorList>
            <person name="Haridas S."/>
            <person name="Albert R."/>
            <person name="Binder M."/>
            <person name="Bloem J."/>
            <person name="Labutti K."/>
            <person name="Salamov A."/>
            <person name="Andreopoulos B."/>
            <person name="Baker S."/>
            <person name="Barry K."/>
            <person name="Bills G."/>
            <person name="Bluhm B."/>
            <person name="Cannon C."/>
            <person name="Castanera R."/>
            <person name="Culley D."/>
            <person name="Daum C."/>
            <person name="Ezra D."/>
            <person name="Gonzalez J."/>
            <person name="Henrissat B."/>
            <person name="Kuo A."/>
            <person name="Liang C."/>
            <person name="Lipzen A."/>
            <person name="Lutzoni F."/>
            <person name="Magnuson J."/>
            <person name="Mondo S."/>
            <person name="Nolan M."/>
            <person name="Ohm R."/>
            <person name="Pangilinan J."/>
            <person name="Park H.-J."/>
            <person name="Ramirez L."/>
            <person name="Alfaro M."/>
            <person name="Sun H."/>
            <person name="Tritt A."/>
            <person name="Yoshinaga Y."/>
            <person name="Zwiers L.-H."/>
            <person name="Turgeon B."/>
            <person name="Goodwin S."/>
            <person name="Spatafora J."/>
            <person name="Crous P."/>
            <person name="Grigoriev I."/>
        </authorList>
    </citation>
    <scope>NUCLEOTIDE SEQUENCE</scope>
    <source>
        <strain evidence="1">CBS 269.34</strain>
    </source>
</reference>
<organism evidence="1 2">
    <name type="scientific">Lophium mytilinum</name>
    <dbReference type="NCBI Taxonomy" id="390894"/>
    <lineage>
        <taxon>Eukaryota</taxon>
        <taxon>Fungi</taxon>
        <taxon>Dikarya</taxon>
        <taxon>Ascomycota</taxon>
        <taxon>Pezizomycotina</taxon>
        <taxon>Dothideomycetes</taxon>
        <taxon>Pleosporomycetidae</taxon>
        <taxon>Mytilinidiales</taxon>
        <taxon>Mytilinidiaceae</taxon>
        <taxon>Lophium</taxon>
    </lineage>
</organism>
<dbReference type="Proteomes" id="UP000799750">
    <property type="component" value="Unassembled WGS sequence"/>
</dbReference>
<dbReference type="AlphaFoldDB" id="A0A6A6RBV2"/>
<gene>
    <name evidence="1" type="ORF">BU16DRAFT_587421</name>
</gene>
<keyword evidence="2" id="KW-1185">Reference proteome</keyword>
<dbReference type="EMBL" id="MU004181">
    <property type="protein sequence ID" value="KAF2502265.1"/>
    <property type="molecule type" value="Genomic_DNA"/>
</dbReference>
<dbReference type="OrthoDB" id="3902221at2759"/>
<proteinExistence type="predicted"/>
<protein>
    <submittedName>
        <fullName evidence="1">Uncharacterized protein</fullName>
    </submittedName>
</protein>
<evidence type="ECO:0000313" key="2">
    <source>
        <dbReference type="Proteomes" id="UP000799750"/>
    </source>
</evidence>
<evidence type="ECO:0000313" key="1">
    <source>
        <dbReference type="EMBL" id="KAF2502265.1"/>
    </source>
</evidence>
<name>A0A6A6RBV2_9PEZI</name>